<feature type="transmembrane region" description="Helical" evidence="1">
    <location>
        <begin position="43"/>
        <end position="62"/>
    </location>
</feature>
<dbReference type="InterPro" id="IPR051311">
    <property type="entry name" value="DedA_domain"/>
</dbReference>
<keyword evidence="1" id="KW-0472">Membrane</keyword>
<proteinExistence type="predicted"/>
<feature type="transmembrane region" description="Helical" evidence="1">
    <location>
        <begin position="83"/>
        <end position="104"/>
    </location>
</feature>
<protein>
    <submittedName>
        <fullName evidence="2">Membrane protein YqaA, SNARE-associated domain</fullName>
    </submittedName>
</protein>
<dbReference type="STRING" id="83765.SAMN05660284_01691"/>
<accession>A0A1I4ZRR0</accession>
<keyword evidence="3" id="KW-1185">Reference proteome</keyword>
<keyword evidence="1" id="KW-0812">Transmembrane</keyword>
<dbReference type="AlphaFoldDB" id="A0A1I4ZRR0"/>
<gene>
    <name evidence="2" type="ORF">SAMN05660284_01691</name>
</gene>
<dbReference type="EMBL" id="FOVE01000011">
    <property type="protein sequence ID" value="SFN52965.1"/>
    <property type="molecule type" value="Genomic_DNA"/>
</dbReference>
<dbReference type="RefSeq" id="WP_091194451.1">
    <property type="nucleotide sequence ID" value="NZ_FOVE01000011.1"/>
</dbReference>
<keyword evidence="1" id="KW-1133">Transmembrane helix</keyword>
<name>A0A1I4ZRR0_9NEIS</name>
<dbReference type="PANTHER" id="PTHR42709:SF4">
    <property type="entry name" value="INNER MEMBRANE PROTEIN YQAA"/>
    <property type="match status" value="1"/>
</dbReference>
<reference evidence="3" key="1">
    <citation type="submission" date="2016-10" db="EMBL/GenBank/DDBJ databases">
        <authorList>
            <person name="Varghese N."/>
            <person name="Submissions S."/>
        </authorList>
    </citation>
    <scope>NUCLEOTIDE SEQUENCE [LARGE SCALE GENOMIC DNA]</scope>
    <source>
        <strain evidence="3">DSM 6150</strain>
    </source>
</reference>
<dbReference type="OrthoDB" id="5419086at2"/>
<evidence type="ECO:0000313" key="3">
    <source>
        <dbReference type="Proteomes" id="UP000242869"/>
    </source>
</evidence>
<sequence length="135" mass="14558">MEAFGWLAGVFGAAFVSATILPGNSEAALVALLHFQPHLVWSALIVATIGNVLGGLTTVWLGRRLPEPPKSRAVQWAERFGPASLVLSWFPLFGDALCGVAGWLRWPWLPVAFWITLGKAARYGAVVYLTEKAIG</sequence>
<organism evidence="2 3">
    <name type="scientific">Formivibrio citricus</name>
    <dbReference type="NCBI Taxonomy" id="83765"/>
    <lineage>
        <taxon>Bacteria</taxon>
        <taxon>Pseudomonadati</taxon>
        <taxon>Pseudomonadota</taxon>
        <taxon>Betaproteobacteria</taxon>
        <taxon>Neisseriales</taxon>
        <taxon>Chitinibacteraceae</taxon>
        <taxon>Formivibrio</taxon>
    </lineage>
</organism>
<evidence type="ECO:0000256" key="1">
    <source>
        <dbReference type="SAM" id="Phobius"/>
    </source>
</evidence>
<evidence type="ECO:0000313" key="2">
    <source>
        <dbReference type="EMBL" id="SFN52965.1"/>
    </source>
</evidence>
<dbReference type="Proteomes" id="UP000242869">
    <property type="component" value="Unassembled WGS sequence"/>
</dbReference>
<dbReference type="PANTHER" id="PTHR42709">
    <property type="entry name" value="ALKALINE PHOSPHATASE LIKE PROTEIN"/>
    <property type="match status" value="1"/>
</dbReference>